<gene>
    <name evidence="1" type="ORF">IOQ59_06825</name>
</gene>
<dbReference type="InterPro" id="IPR021074">
    <property type="entry name" value="Formate_DH_dsu"/>
</dbReference>
<dbReference type="EMBL" id="JADEYS010000005">
    <property type="protein sequence ID" value="MBE9396972.1"/>
    <property type="molecule type" value="Genomic_DNA"/>
</dbReference>
<protein>
    <submittedName>
        <fullName evidence="1">Formate dehydrogenase subunit delta</fullName>
    </submittedName>
</protein>
<comment type="caution">
    <text evidence="1">The sequence shown here is derived from an EMBL/GenBank/DDBJ whole genome shotgun (WGS) entry which is preliminary data.</text>
</comment>
<dbReference type="Proteomes" id="UP000640333">
    <property type="component" value="Unassembled WGS sequence"/>
</dbReference>
<name>A0A8J7FM19_9GAMM</name>
<organism evidence="1 2">
    <name type="scientific">Pontibacterium sinense</name>
    <dbReference type="NCBI Taxonomy" id="2781979"/>
    <lineage>
        <taxon>Bacteria</taxon>
        <taxon>Pseudomonadati</taxon>
        <taxon>Pseudomonadota</taxon>
        <taxon>Gammaproteobacteria</taxon>
        <taxon>Oceanospirillales</taxon>
        <taxon>Oceanospirillaceae</taxon>
        <taxon>Pontibacterium</taxon>
    </lineage>
</organism>
<accession>A0A8J7FM19</accession>
<proteinExistence type="predicted"/>
<keyword evidence="2" id="KW-1185">Reference proteome</keyword>
<sequence length="71" mass="7707">MGSHQLASLIRMANQIAENNRHVGDDAAVAHVVSGHLSRFWARSMKQQIQAYLEAGGEELNPAARVAIAQL</sequence>
<reference evidence="1" key="1">
    <citation type="submission" date="2020-10" db="EMBL/GenBank/DDBJ databases">
        <title>Bacterium isolated from coastal waters sediment.</title>
        <authorList>
            <person name="Chen R.-J."/>
            <person name="Lu D.-C."/>
            <person name="Zhu K.-L."/>
            <person name="Du Z.-J."/>
        </authorList>
    </citation>
    <scope>NUCLEOTIDE SEQUENCE</scope>
    <source>
        <strain evidence="1">N1Y112</strain>
    </source>
</reference>
<dbReference type="AlphaFoldDB" id="A0A8J7FM19"/>
<dbReference type="RefSeq" id="WP_193952525.1">
    <property type="nucleotide sequence ID" value="NZ_JADEYS010000005.1"/>
</dbReference>
<evidence type="ECO:0000313" key="1">
    <source>
        <dbReference type="EMBL" id="MBE9396972.1"/>
    </source>
</evidence>
<evidence type="ECO:0000313" key="2">
    <source>
        <dbReference type="Proteomes" id="UP000640333"/>
    </source>
</evidence>
<dbReference type="Pfam" id="PF11390">
    <property type="entry name" value="FdsD"/>
    <property type="match status" value="1"/>
</dbReference>